<keyword evidence="3" id="KW-1185">Reference proteome</keyword>
<feature type="signal peptide" evidence="1">
    <location>
        <begin position="1"/>
        <end position="19"/>
    </location>
</feature>
<reference evidence="2 3" key="1">
    <citation type="submission" date="2021-07" db="EMBL/GenBank/DDBJ databases">
        <authorList>
            <person name="Palmer J.M."/>
        </authorList>
    </citation>
    <scope>NUCLEOTIDE SEQUENCE [LARGE SCALE GENOMIC DNA]</scope>
    <source>
        <strain evidence="2 3">AT_MEX2019</strain>
        <tissue evidence="2">Muscle</tissue>
    </source>
</reference>
<gene>
    <name evidence="2" type="ORF">ATANTOWER_013090</name>
</gene>
<evidence type="ECO:0000256" key="1">
    <source>
        <dbReference type="SAM" id="SignalP"/>
    </source>
</evidence>
<dbReference type="EMBL" id="JAHUTI010000277">
    <property type="protein sequence ID" value="MED6231900.1"/>
    <property type="molecule type" value="Genomic_DNA"/>
</dbReference>
<evidence type="ECO:0000313" key="2">
    <source>
        <dbReference type="EMBL" id="MED6231900.1"/>
    </source>
</evidence>
<evidence type="ECO:0000313" key="3">
    <source>
        <dbReference type="Proteomes" id="UP001345963"/>
    </source>
</evidence>
<protein>
    <submittedName>
        <fullName evidence="2">Uncharacterized protein</fullName>
    </submittedName>
</protein>
<feature type="non-terminal residue" evidence="2">
    <location>
        <position position="104"/>
    </location>
</feature>
<organism evidence="2 3">
    <name type="scientific">Ataeniobius toweri</name>
    <dbReference type="NCBI Taxonomy" id="208326"/>
    <lineage>
        <taxon>Eukaryota</taxon>
        <taxon>Metazoa</taxon>
        <taxon>Chordata</taxon>
        <taxon>Craniata</taxon>
        <taxon>Vertebrata</taxon>
        <taxon>Euteleostomi</taxon>
        <taxon>Actinopterygii</taxon>
        <taxon>Neopterygii</taxon>
        <taxon>Teleostei</taxon>
        <taxon>Neoteleostei</taxon>
        <taxon>Acanthomorphata</taxon>
        <taxon>Ovalentaria</taxon>
        <taxon>Atherinomorphae</taxon>
        <taxon>Cyprinodontiformes</taxon>
        <taxon>Goodeidae</taxon>
        <taxon>Ataeniobius</taxon>
    </lineage>
</organism>
<dbReference type="Proteomes" id="UP001345963">
    <property type="component" value="Unassembled WGS sequence"/>
</dbReference>
<keyword evidence="1" id="KW-0732">Signal</keyword>
<proteinExistence type="predicted"/>
<accession>A0ABU7A3A3</accession>
<comment type="caution">
    <text evidence="2">The sequence shown here is derived from an EMBL/GenBank/DDBJ whole genome shotgun (WGS) entry which is preliminary data.</text>
</comment>
<sequence>MCMCDLVCWLLCLCPAMENKDSSYLKTSSFRSSSLHFGPSKTHFMTEGTSQLDQPEGMVREFKRGEILAKLFSHLAAFKTGSRQGGVFFPDPRIHHIIKAEQQR</sequence>
<feature type="chain" id="PRO_5046394425" evidence="1">
    <location>
        <begin position="20"/>
        <end position="104"/>
    </location>
</feature>
<name>A0ABU7A3A3_9TELE</name>